<feature type="non-terminal residue" evidence="1">
    <location>
        <position position="1"/>
    </location>
</feature>
<dbReference type="AlphaFoldDB" id="A0A0B6YEK2"/>
<accession>A0A0B6YEK2</accession>
<organism evidence="1">
    <name type="scientific">Arion vulgaris</name>
    <dbReference type="NCBI Taxonomy" id="1028688"/>
    <lineage>
        <taxon>Eukaryota</taxon>
        <taxon>Metazoa</taxon>
        <taxon>Spiralia</taxon>
        <taxon>Lophotrochozoa</taxon>
        <taxon>Mollusca</taxon>
        <taxon>Gastropoda</taxon>
        <taxon>Heterobranchia</taxon>
        <taxon>Euthyneura</taxon>
        <taxon>Panpulmonata</taxon>
        <taxon>Eupulmonata</taxon>
        <taxon>Stylommatophora</taxon>
        <taxon>Helicina</taxon>
        <taxon>Arionoidea</taxon>
        <taxon>Arionidae</taxon>
        <taxon>Arion</taxon>
    </lineage>
</organism>
<feature type="non-terminal residue" evidence="1">
    <location>
        <position position="72"/>
    </location>
</feature>
<protein>
    <submittedName>
        <fullName evidence="1">Uncharacterized protein</fullName>
    </submittedName>
</protein>
<name>A0A0B6YEK2_9EUPU</name>
<evidence type="ECO:0000313" key="1">
    <source>
        <dbReference type="EMBL" id="CEK54216.1"/>
    </source>
</evidence>
<gene>
    <name evidence="1" type="primary">ORF22234</name>
</gene>
<reference evidence="1" key="1">
    <citation type="submission" date="2014-12" db="EMBL/GenBank/DDBJ databases">
        <title>Insight into the proteome of Arion vulgaris.</title>
        <authorList>
            <person name="Aradska J."/>
            <person name="Bulat T."/>
            <person name="Smidak R."/>
            <person name="Sarate P."/>
            <person name="Gangsoo J."/>
            <person name="Sialana F."/>
            <person name="Bilban M."/>
            <person name="Lubec G."/>
        </authorList>
    </citation>
    <scope>NUCLEOTIDE SEQUENCE</scope>
    <source>
        <tissue evidence="1">Skin</tissue>
    </source>
</reference>
<proteinExistence type="predicted"/>
<sequence>NITPQDGSISNTCGNDNNQCNIIYTNEMAQPLSNSCMNRQPDDRRSTSTSSVIKIDHCTSVHTTNPFSASAC</sequence>
<dbReference type="EMBL" id="HACG01007351">
    <property type="protein sequence ID" value="CEK54216.1"/>
    <property type="molecule type" value="Transcribed_RNA"/>
</dbReference>